<gene>
    <name evidence="1" type="ORF">UFOVP671_52</name>
</gene>
<sequence>MSDIFNNFVCSLSGKIDNTKIDRSKYDFSICVVSEKDKRWVRCKTLSEYDEAKKDIPDDAPRIRHKGWQCTKNYSAVHSYNNLGRGGNKTFYSVEKYIDGKKLILFYGLNFEIAKKISDNFNRECERHGVPRVADFIKELLNEYREKLPRHLFRKETNKILCSDYWEVEKCSSYEAPITKLAQDHKMIHVRSWSRASRYCDGAITKEYRVEKNIGKRRILLYTGSNLDTAELIAKNFNTAIRDHGISKSFDFVENLINSMRTNFTDRTYSKEVRKVLSIAPWPINA</sequence>
<accession>A0A6J5NB10</accession>
<organism evidence="1">
    <name type="scientific">uncultured Caudovirales phage</name>
    <dbReference type="NCBI Taxonomy" id="2100421"/>
    <lineage>
        <taxon>Viruses</taxon>
        <taxon>Duplodnaviria</taxon>
        <taxon>Heunggongvirae</taxon>
        <taxon>Uroviricota</taxon>
        <taxon>Caudoviricetes</taxon>
        <taxon>Peduoviridae</taxon>
        <taxon>Maltschvirus</taxon>
        <taxon>Maltschvirus maltsch</taxon>
    </lineage>
</organism>
<dbReference type="EMBL" id="LR796645">
    <property type="protein sequence ID" value="CAB4156269.1"/>
    <property type="molecule type" value="Genomic_DNA"/>
</dbReference>
<protein>
    <submittedName>
        <fullName evidence="1">Uncharacterized protein</fullName>
    </submittedName>
</protein>
<reference evidence="1" key="1">
    <citation type="submission" date="2020-04" db="EMBL/GenBank/DDBJ databases">
        <authorList>
            <person name="Chiriac C."/>
            <person name="Salcher M."/>
            <person name="Ghai R."/>
            <person name="Kavagutti S V."/>
        </authorList>
    </citation>
    <scope>NUCLEOTIDE SEQUENCE</scope>
</reference>
<evidence type="ECO:0000313" key="1">
    <source>
        <dbReference type="EMBL" id="CAB4156269.1"/>
    </source>
</evidence>
<proteinExistence type="predicted"/>
<name>A0A6J5NB10_9CAUD</name>